<evidence type="ECO:0000313" key="9">
    <source>
        <dbReference type="EMBL" id="SHJ11953.1"/>
    </source>
</evidence>
<dbReference type="InterPro" id="IPR002898">
    <property type="entry name" value="MotA_ExbB_proton_chnl"/>
</dbReference>
<dbReference type="OrthoDB" id="4045at2"/>
<keyword evidence="6" id="KW-0653">Protein transport</keyword>
<keyword evidence="10" id="KW-1185">Reference proteome</keyword>
<dbReference type="Pfam" id="PF01618">
    <property type="entry name" value="MotA_ExbB"/>
    <property type="match status" value="1"/>
</dbReference>
<evidence type="ECO:0000256" key="7">
    <source>
        <dbReference type="SAM" id="Phobius"/>
    </source>
</evidence>
<feature type="transmembrane region" description="Helical" evidence="7">
    <location>
        <begin position="185"/>
        <end position="206"/>
    </location>
</feature>
<dbReference type="PANTHER" id="PTHR30625">
    <property type="entry name" value="PROTEIN TOLQ"/>
    <property type="match status" value="1"/>
</dbReference>
<dbReference type="Proteomes" id="UP000184488">
    <property type="component" value="Unassembled WGS sequence"/>
</dbReference>
<evidence type="ECO:0000256" key="1">
    <source>
        <dbReference type="ARBA" id="ARBA00004651"/>
    </source>
</evidence>
<name>A0A1M6GPR8_9FLAO</name>
<feature type="transmembrane region" description="Helical" evidence="7">
    <location>
        <begin position="139"/>
        <end position="165"/>
    </location>
</feature>
<evidence type="ECO:0000256" key="5">
    <source>
        <dbReference type="ARBA" id="ARBA00023136"/>
    </source>
</evidence>
<dbReference type="GO" id="GO:0017038">
    <property type="term" value="P:protein import"/>
    <property type="evidence" value="ECO:0007669"/>
    <property type="project" value="TreeGrafter"/>
</dbReference>
<dbReference type="PANTHER" id="PTHR30625:SF17">
    <property type="entry name" value="TOLQ-RELATED"/>
    <property type="match status" value="1"/>
</dbReference>
<dbReference type="STRING" id="415425.SAMN05444363_2725"/>
<evidence type="ECO:0000256" key="6">
    <source>
        <dbReference type="RuleBase" id="RU004057"/>
    </source>
</evidence>
<comment type="similarity">
    <text evidence="6">Belongs to the exbB/tolQ family.</text>
</comment>
<evidence type="ECO:0000256" key="2">
    <source>
        <dbReference type="ARBA" id="ARBA00022475"/>
    </source>
</evidence>
<evidence type="ECO:0000256" key="4">
    <source>
        <dbReference type="ARBA" id="ARBA00022989"/>
    </source>
</evidence>
<feature type="transmembrane region" description="Helical" evidence="7">
    <location>
        <begin position="32"/>
        <end position="59"/>
    </location>
</feature>
<comment type="subcellular location">
    <subcellularLocation>
        <location evidence="1">Cell membrane</location>
        <topology evidence="1">Multi-pass membrane protein</topology>
    </subcellularLocation>
    <subcellularLocation>
        <location evidence="6">Membrane</location>
        <topology evidence="6">Multi-pass membrane protein</topology>
    </subcellularLocation>
</comment>
<dbReference type="AlphaFoldDB" id="A0A1M6GPR8"/>
<accession>A0A1M6GPR8</accession>
<dbReference type="InterPro" id="IPR050790">
    <property type="entry name" value="ExbB/TolQ_transport"/>
</dbReference>
<protein>
    <submittedName>
        <fullName evidence="9">Outer membrane transport energization protein ExbB</fullName>
    </submittedName>
</protein>
<dbReference type="EMBL" id="FQZI01000005">
    <property type="protein sequence ID" value="SHJ11953.1"/>
    <property type="molecule type" value="Genomic_DNA"/>
</dbReference>
<dbReference type="RefSeq" id="WP_073312039.1">
    <property type="nucleotide sequence ID" value="NZ_FQZI01000005.1"/>
</dbReference>
<evidence type="ECO:0000256" key="3">
    <source>
        <dbReference type="ARBA" id="ARBA00022692"/>
    </source>
</evidence>
<sequence length="235" mass="25645">MSLLLQADSLSQAAIQVAEDVAAKKELTLMQIIFSGGLVGQIVMVIIFLMLFFAIYLYLERLMAIKAASKMDQNFMTQIRMHLQQGKIDNAKMLCASTNSPVSRLIEKGISRIGKPLNDINIAIENAGKLEVYKLEKNVSMLATISGAGPMTGFLGTVVGMVMAFHEMAQSSSNKIEMSVLAEGIYTAMMTTVFGLVVGIIAYVGYNHLVSITDKVVHMMEVNAVDFLDLLNEPV</sequence>
<keyword evidence="2" id="KW-1003">Cell membrane</keyword>
<keyword evidence="3 7" id="KW-0812">Transmembrane</keyword>
<evidence type="ECO:0000313" key="10">
    <source>
        <dbReference type="Proteomes" id="UP000184488"/>
    </source>
</evidence>
<proteinExistence type="inferred from homology"/>
<feature type="domain" description="MotA/TolQ/ExbB proton channel" evidence="8">
    <location>
        <begin position="99"/>
        <end position="221"/>
    </location>
</feature>
<organism evidence="9 10">
    <name type="scientific">Flavobacterium terrae</name>
    <dbReference type="NCBI Taxonomy" id="415425"/>
    <lineage>
        <taxon>Bacteria</taxon>
        <taxon>Pseudomonadati</taxon>
        <taxon>Bacteroidota</taxon>
        <taxon>Flavobacteriia</taxon>
        <taxon>Flavobacteriales</taxon>
        <taxon>Flavobacteriaceae</taxon>
        <taxon>Flavobacterium</taxon>
    </lineage>
</organism>
<dbReference type="GO" id="GO:0005886">
    <property type="term" value="C:plasma membrane"/>
    <property type="evidence" value="ECO:0007669"/>
    <property type="project" value="UniProtKB-SubCell"/>
</dbReference>
<gene>
    <name evidence="9" type="ORF">SAMN05444363_2725</name>
</gene>
<keyword evidence="6" id="KW-0813">Transport</keyword>
<keyword evidence="4 7" id="KW-1133">Transmembrane helix</keyword>
<evidence type="ECO:0000259" key="8">
    <source>
        <dbReference type="Pfam" id="PF01618"/>
    </source>
</evidence>
<keyword evidence="5 7" id="KW-0472">Membrane</keyword>
<reference evidence="10" key="1">
    <citation type="submission" date="2016-11" db="EMBL/GenBank/DDBJ databases">
        <authorList>
            <person name="Varghese N."/>
            <person name="Submissions S."/>
        </authorList>
    </citation>
    <scope>NUCLEOTIDE SEQUENCE [LARGE SCALE GENOMIC DNA]</scope>
    <source>
        <strain evidence="10">DSM 18829</strain>
    </source>
</reference>